<keyword evidence="9" id="KW-1185">Reference proteome</keyword>
<evidence type="ECO:0000256" key="1">
    <source>
        <dbReference type="ARBA" id="ARBA00001974"/>
    </source>
</evidence>
<dbReference type="Gene3D" id="3.30.390.30">
    <property type="match status" value="1"/>
</dbReference>
<protein>
    <submittedName>
        <fullName evidence="8">Oxidoreductase</fullName>
    </submittedName>
</protein>
<evidence type="ECO:0000256" key="4">
    <source>
        <dbReference type="ARBA" id="ARBA00023002"/>
    </source>
</evidence>
<dbReference type="GO" id="GO:0016651">
    <property type="term" value="F:oxidoreductase activity, acting on NAD(P)H"/>
    <property type="evidence" value="ECO:0007669"/>
    <property type="project" value="TreeGrafter"/>
</dbReference>
<feature type="domain" description="Reductase C-terminal" evidence="7">
    <location>
        <begin position="310"/>
        <end position="390"/>
    </location>
</feature>
<evidence type="ECO:0000259" key="6">
    <source>
        <dbReference type="Pfam" id="PF07992"/>
    </source>
</evidence>
<name>A0A9P2TAW2_THEFU</name>
<keyword evidence="2" id="KW-0285">Flavoprotein</keyword>
<evidence type="ECO:0000313" key="8">
    <source>
        <dbReference type="EMBL" id="EOR71622.1"/>
    </source>
</evidence>
<evidence type="ECO:0000259" key="7">
    <source>
        <dbReference type="Pfam" id="PF14759"/>
    </source>
</evidence>
<comment type="cofactor">
    <cofactor evidence="1">
        <name>FAD</name>
        <dbReference type="ChEBI" id="CHEBI:57692"/>
    </cofactor>
</comment>
<keyword evidence="3" id="KW-0274">FAD</keyword>
<dbReference type="InterPro" id="IPR016156">
    <property type="entry name" value="FAD/NAD-linked_Rdtase_dimer_sf"/>
</dbReference>
<sequence>MERIVIVGGGLAASRTCEQLRSRGYEGELVMLCAEPHPPYDRPPLSKAALLEEEHDSTFPTDYAQLSVDVRLGVAATGLVPDARTVQTTDGELSYDALVIATGASPIRLPGPGRQFTVRTVEDAAQLRAELKPGQRVVLVGASWISAEVATAALRRGCSVTCIEAGPAPLSAALGADVGQRFLPWWSEVDLRLDTGVAEVTETGVQLANGEQVDADVVVTGIGVRPAVDWLSGSGIALDTGVVVDEHLRTSLPGIYALGDVAVRWSPRWNTRIRVEHWDDAREAARTLAGVLLHDPSSQDPLPVHDPVPYFWSDQFGHKIQYVGHHSPEDTLVIRGDGTPQWAAAWVDAEGRLTAHLSIDAPRLMIDARMAIAAGARPDEAALRDPQAKLAPPRGR</sequence>
<comment type="caution">
    <text evidence="8">The sequence shown here is derived from an EMBL/GenBank/DDBJ whole genome shotgun (WGS) entry which is preliminary data.</text>
</comment>
<dbReference type="PANTHER" id="PTHR43557:SF2">
    <property type="entry name" value="RIESKE DOMAIN-CONTAINING PROTEIN-RELATED"/>
    <property type="match status" value="1"/>
</dbReference>
<dbReference type="Proteomes" id="UP000014184">
    <property type="component" value="Unassembled WGS sequence"/>
</dbReference>
<dbReference type="EMBL" id="AOSG01000031">
    <property type="protein sequence ID" value="EOR71622.1"/>
    <property type="molecule type" value="Genomic_DNA"/>
</dbReference>
<dbReference type="PANTHER" id="PTHR43557">
    <property type="entry name" value="APOPTOSIS-INDUCING FACTOR 1"/>
    <property type="match status" value="1"/>
</dbReference>
<dbReference type="AlphaFoldDB" id="A0A9P2TAW2"/>
<evidence type="ECO:0000256" key="2">
    <source>
        <dbReference type="ARBA" id="ARBA00022630"/>
    </source>
</evidence>
<dbReference type="PRINTS" id="PR00469">
    <property type="entry name" value="PNDRDTASEII"/>
</dbReference>
<dbReference type="Pfam" id="PF14759">
    <property type="entry name" value="Reductase_C"/>
    <property type="match status" value="1"/>
</dbReference>
<evidence type="ECO:0000313" key="9">
    <source>
        <dbReference type="Proteomes" id="UP000014184"/>
    </source>
</evidence>
<feature type="region of interest" description="Disordered" evidence="5">
    <location>
        <begin position="377"/>
        <end position="396"/>
    </location>
</feature>
<evidence type="ECO:0000256" key="5">
    <source>
        <dbReference type="SAM" id="MobiDB-lite"/>
    </source>
</evidence>
<dbReference type="Gene3D" id="3.50.50.60">
    <property type="entry name" value="FAD/NAD(P)-binding domain"/>
    <property type="match status" value="2"/>
</dbReference>
<dbReference type="Pfam" id="PF07992">
    <property type="entry name" value="Pyr_redox_2"/>
    <property type="match status" value="1"/>
</dbReference>
<dbReference type="InterPro" id="IPR050446">
    <property type="entry name" value="FAD-oxidoreductase/Apoptosis"/>
</dbReference>
<feature type="compositionally biased region" description="Basic and acidic residues" evidence="5">
    <location>
        <begin position="377"/>
        <end position="387"/>
    </location>
</feature>
<dbReference type="InterPro" id="IPR023753">
    <property type="entry name" value="FAD/NAD-binding_dom"/>
</dbReference>
<organism evidence="8 9">
    <name type="scientific">Thermobifida fusca TM51</name>
    <dbReference type="NCBI Taxonomy" id="1169414"/>
    <lineage>
        <taxon>Bacteria</taxon>
        <taxon>Bacillati</taxon>
        <taxon>Actinomycetota</taxon>
        <taxon>Actinomycetes</taxon>
        <taxon>Streptosporangiales</taxon>
        <taxon>Nocardiopsidaceae</taxon>
        <taxon>Thermobifida</taxon>
    </lineage>
</organism>
<accession>A0A9P2TAW2</accession>
<dbReference type="RefSeq" id="WP_011291714.1">
    <property type="nucleotide sequence ID" value="NZ_AOSG01000031.1"/>
</dbReference>
<dbReference type="SMR" id="A0A9P2TAW2"/>
<reference evidence="8 9" key="1">
    <citation type="journal article" date="2013" name="Genome Announc.">
        <title>Draft Genome Sequence of the Lignocellulose Decomposer Thermobifida fusca Strain TM51.</title>
        <authorList>
            <person name="Toth A."/>
            <person name="Barna T."/>
            <person name="Nagy I."/>
            <person name="Horvath B."/>
            <person name="Nagy I."/>
            <person name="Tancsics A."/>
            <person name="Kriszt B."/>
            <person name="Baka E."/>
            <person name="Fekete C."/>
            <person name="Kukolya J."/>
        </authorList>
    </citation>
    <scope>NUCLEOTIDE SEQUENCE [LARGE SCALE GENOMIC DNA]</scope>
    <source>
        <strain evidence="8 9">TM51</strain>
    </source>
</reference>
<dbReference type="GO" id="GO:0005737">
    <property type="term" value="C:cytoplasm"/>
    <property type="evidence" value="ECO:0007669"/>
    <property type="project" value="TreeGrafter"/>
</dbReference>
<proteinExistence type="predicted"/>
<keyword evidence="4" id="KW-0560">Oxidoreductase</keyword>
<gene>
    <name evidence="8" type="ORF">TM51_06771</name>
</gene>
<feature type="domain" description="FAD/NAD(P)-binding" evidence="6">
    <location>
        <begin position="3"/>
        <end position="283"/>
    </location>
</feature>
<dbReference type="SUPFAM" id="SSF55424">
    <property type="entry name" value="FAD/NAD-linked reductases, dimerisation (C-terminal) domain"/>
    <property type="match status" value="1"/>
</dbReference>
<dbReference type="SUPFAM" id="SSF51905">
    <property type="entry name" value="FAD/NAD(P)-binding domain"/>
    <property type="match status" value="1"/>
</dbReference>
<dbReference type="InterPro" id="IPR036188">
    <property type="entry name" value="FAD/NAD-bd_sf"/>
</dbReference>
<evidence type="ECO:0000256" key="3">
    <source>
        <dbReference type="ARBA" id="ARBA00022827"/>
    </source>
</evidence>
<dbReference type="PRINTS" id="PR00368">
    <property type="entry name" value="FADPNR"/>
</dbReference>
<dbReference type="InterPro" id="IPR028202">
    <property type="entry name" value="Reductase_C"/>
</dbReference>